<dbReference type="EMBL" id="QVQZ01000005">
    <property type="protein sequence ID" value="RFU53591.1"/>
    <property type="molecule type" value="Genomic_DNA"/>
</dbReference>
<accession>A0A372KMS9</accession>
<dbReference type="Proteomes" id="UP000246115">
    <property type="component" value="Chromosome"/>
</dbReference>
<dbReference type="Proteomes" id="UP000264056">
    <property type="component" value="Unassembled WGS sequence"/>
</dbReference>
<reference evidence="4" key="4">
    <citation type="journal article" date="2019" name="Int. J. Syst. Evol. Microbiol.">
        <title>Streptococcus chenjunshii sp. nov. isolated from feces of Tibetan antelopes.</title>
        <authorList>
            <person name="Tian Z."/>
            <person name="Lu S."/>
            <person name="Jin D."/>
            <person name="Yang J."/>
            <person name="Pu J."/>
            <person name="Lai X.H."/>
            <person name="Bai X.N."/>
            <person name="Wu X.M."/>
            <person name="Li J."/>
            <person name="Wang S."/>
            <person name="Xu J."/>
        </authorList>
    </citation>
    <scope>NUCLEOTIDE SEQUENCE</scope>
    <source>
        <strain evidence="4">Z15</strain>
    </source>
</reference>
<evidence type="ECO:0000256" key="2">
    <source>
        <dbReference type="SAM" id="Phobius"/>
    </source>
</evidence>
<dbReference type="Pfam" id="PF11611">
    <property type="entry name" value="DUF4352"/>
    <property type="match status" value="1"/>
</dbReference>
<feature type="transmembrane region" description="Helical" evidence="2">
    <location>
        <begin position="13"/>
        <end position="37"/>
    </location>
</feature>
<dbReference type="Proteomes" id="UP000262901">
    <property type="component" value="Unassembled WGS sequence"/>
</dbReference>
<keyword evidence="2" id="KW-0812">Transmembrane</keyword>
<evidence type="ECO:0000313" key="8">
    <source>
        <dbReference type="Proteomes" id="UP000262901"/>
    </source>
</evidence>
<evidence type="ECO:0000313" key="7">
    <source>
        <dbReference type="Proteomes" id="UP000246115"/>
    </source>
</evidence>
<reference evidence="5 9" key="1">
    <citation type="submission" date="2018-08" db="EMBL/GenBank/DDBJ databases">
        <title>Draft genome of Streptococcus sp .nov. Z2.</title>
        <authorList>
            <person name="Tian Z."/>
        </authorList>
    </citation>
    <scope>NUCLEOTIDE SEQUENCE [LARGE SCALE GENOMIC DNA]</scope>
    <source>
        <strain evidence="5 9">Z2</strain>
    </source>
</reference>
<evidence type="ECO:0000313" key="5">
    <source>
        <dbReference type="EMBL" id="RFU51391.1"/>
    </source>
</evidence>
<dbReference type="EMBL" id="CP031733">
    <property type="protein sequence ID" value="AXQ78964.1"/>
    <property type="molecule type" value="Genomic_DNA"/>
</dbReference>
<feature type="domain" description="DUF4352" evidence="3">
    <location>
        <begin position="82"/>
        <end position="196"/>
    </location>
</feature>
<organism evidence="6 8">
    <name type="scientific">Streptococcus chenjunshii</name>
    <dbReference type="NCBI Taxonomy" id="2173853"/>
    <lineage>
        <taxon>Bacteria</taxon>
        <taxon>Bacillati</taxon>
        <taxon>Bacillota</taxon>
        <taxon>Bacilli</taxon>
        <taxon>Lactobacillales</taxon>
        <taxon>Streptococcaceae</taxon>
        <taxon>Streptococcus</taxon>
    </lineage>
</organism>
<accession>A0A346ND69</accession>
<dbReference type="OrthoDB" id="2237401at2"/>
<reference evidence="7" key="3">
    <citation type="submission" date="2018-08" db="EMBL/GenBank/DDBJ databases">
        <title>Streptococcus chenjunshii sp. nov., isolated from stools sample of the Tibetan antelope in the Qinghai-Tibet plateau, China.</title>
        <authorList>
            <person name="Tian Z."/>
        </authorList>
    </citation>
    <scope>NUCLEOTIDE SEQUENCE [LARGE SCALE GENOMIC DNA]</scope>
    <source>
        <strain evidence="7">Z15</strain>
    </source>
</reference>
<dbReference type="Gene3D" id="2.60.40.1240">
    <property type="match status" value="1"/>
</dbReference>
<dbReference type="KEGG" id="schj:DDV21_007630"/>
<sequence>MRENGDYVKKWKIISLVFIILTTVFFLLTFVFSSLYISELTARRQAEKRIEQLQERPSSSSTYSSYSDSYDDYDYDDTYYTYNFGDAVDFKEGLSIAVTSAEEDSSVKMNNVLEGEKKIVVSLTVANETKQDVTFYPEDFVVYSESSYAFFNSATYDNDIPDKIASGKTEEIKLYFTCYEGEPFAVNYGDVIWSGSQKKNSNSI</sequence>
<dbReference type="InterPro" id="IPR029051">
    <property type="entry name" value="DUF4352"/>
</dbReference>
<proteinExistence type="predicted"/>
<evidence type="ECO:0000256" key="1">
    <source>
        <dbReference type="ARBA" id="ARBA00022729"/>
    </source>
</evidence>
<dbReference type="EMBL" id="QVQY01000006">
    <property type="protein sequence ID" value="RFU51391.1"/>
    <property type="molecule type" value="Genomic_DNA"/>
</dbReference>
<protein>
    <submittedName>
        <fullName evidence="6">DUF4352 domain-containing protein</fullName>
    </submittedName>
</protein>
<evidence type="ECO:0000313" key="4">
    <source>
        <dbReference type="EMBL" id="AXQ78964.1"/>
    </source>
</evidence>
<evidence type="ECO:0000259" key="3">
    <source>
        <dbReference type="Pfam" id="PF11611"/>
    </source>
</evidence>
<evidence type="ECO:0000313" key="9">
    <source>
        <dbReference type="Proteomes" id="UP000264056"/>
    </source>
</evidence>
<keyword evidence="2" id="KW-1133">Transmembrane helix</keyword>
<name>A0A372KMS9_9STRE</name>
<evidence type="ECO:0000313" key="6">
    <source>
        <dbReference type="EMBL" id="RFU53591.1"/>
    </source>
</evidence>
<gene>
    <name evidence="4" type="ORF">DDV21_007630</name>
    <name evidence="5" type="ORF">DDV22_03520</name>
    <name evidence="6" type="ORF">DDV23_03510</name>
</gene>
<dbReference type="RefSeq" id="WP_116877730.1">
    <property type="nucleotide sequence ID" value="NZ_CP031733.1"/>
</dbReference>
<reference evidence="6 8" key="2">
    <citation type="submission" date="2018-08" db="EMBL/GenBank/DDBJ databases">
        <title>Draft genome of Streptococcus sp. nov. Z1.</title>
        <authorList>
            <person name="Tian Z."/>
        </authorList>
    </citation>
    <scope>NUCLEOTIDE SEQUENCE [LARGE SCALE GENOMIC DNA]</scope>
    <source>
        <strain evidence="6">Z1</strain>
        <strain evidence="8">Z1(2018)</strain>
    </source>
</reference>
<dbReference type="InterPro" id="IPR029050">
    <property type="entry name" value="Immunoprotect_excell_Ig-like"/>
</dbReference>
<keyword evidence="1" id="KW-0732">Signal</keyword>
<dbReference type="AlphaFoldDB" id="A0A372KMS9"/>
<keyword evidence="2" id="KW-0472">Membrane</keyword>
<keyword evidence="9" id="KW-1185">Reference proteome</keyword>